<dbReference type="PROSITE" id="PS51257">
    <property type="entry name" value="PROKAR_LIPOPROTEIN"/>
    <property type="match status" value="1"/>
</dbReference>
<accession>A0A3B0R823</accession>
<organism evidence="1">
    <name type="scientific">hydrothermal vent metagenome</name>
    <dbReference type="NCBI Taxonomy" id="652676"/>
    <lineage>
        <taxon>unclassified sequences</taxon>
        <taxon>metagenomes</taxon>
        <taxon>ecological metagenomes</taxon>
    </lineage>
</organism>
<protein>
    <recommendedName>
        <fullName evidence="2">Lipoprotein</fullName>
    </recommendedName>
</protein>
<sequence>MHRLLIVSGTMLPMLLSGCVAGKIITAPVRAAGTVVETAVDATTQTRSEKEEDIGRRVLAERKKERKACLDAAENKQERRDCKERYSDDY</sequence>
<dbReference type="Pfam" id="PF20487">
    <property type="entry name" value="DUF6726"/>
    <property type="match status" value="1"/>
</dbReference>
<evidence type="ECO:0000313" key="1">
    <source>
        <dbReference type="EMBL" id="VAV88632.1"/>
    </source>
</evidence>
<name>A0A3B0R823_9ZZZZ</name>
<proteinExistence type="predicted"/>
<dbReference type="EMBL" id="UOEF01000054">
    <property type="protein sequence ID" value="VAV88632.1"/>
    <property type="molecule type" value="Genomic_DNA"/>
</dbReference>
<dbReference type="AlphaFoldDB" id="A0A3B0R823"/>
<gene>
    <name evidence="1" type="ORF">MNBD_ALPHA04-1654</name>
</gene>
<reference evidence="1" key="1">
    <citation type="submission" date="2018-06" db="EMBL/GenBank/DDBJ databases">
        <authorList>
            <person name="Zhirakovskaya E."/>
        </authorList>
    </citation>
    <scope>NUCLEOTIDE SEQUENCE</scope>
</reference>
<dbReference type="InterPro" id="IPR046613">
    <property type="entry name" value="DUF6726"/>
</dbReference>
<evidence type="ECO:0008006" key="2">
    <source>
        <dbReference type="Google" id="ProtNLM"/>
    </source>
</evidence>